<dbReference type="PROSITE" id="PS51375">
    <property type="entry name" value="PPR"/>
    <property type="match status" value="5"/>
</dbReference>
<feature type="repeat" description="PPR" evidence="2">
    <location>
        <begin position="407"/>
        <end position="441"/>
    </location>
</feature>
<proteinExistence type="predicted"/>
<dbReference type="GO" id="GO:0003723">
    <property type="term" value="F:RNA binding"/>
    <property type="evidence" value="ECO:0007669"/>
    <property type="project" value="InterPro"/>
</dbReference>
<dbReference type="Pfam" id="PF20431">
    <property type="entry name" value="E_motif"/>
    <property type="match status" value="1"/>
</dbReference>
<organism evidence="5">
    <name type="scientific">Anthurium amnicola</name>
    <dbReference type="NCBI Taxonomy" id="1678845"/>
    <lineage>
        <taxon>Eukaryota</taxon>
        <taxon>Viridiplantae</taxon>
        <taxon>Streptophyta</taxon>
        <taxon>Embryophyta</taxon>
        <taxon>Tracheophyta</taxon>
        <taxon>Spermatophyta</taxon>
        <taxon>Magnoliopsida</taxon>
        <taxon>Liliopsida</taxon>
        <taxon>Araceae</taxon>
        <taxon>Pothoideae</taxon>
        <taxon>Potheae</taxon>
        <taxon>Anthurium</taxon>
    </lineage>
</organism>
<protein>
    <submittedName>
        <fullName evidence="5">Pentatricopeptide repeat-containing protein At2g29760, chloroplastic</fullName>
    </submittedName>
</protein>
<feature type="repeat" description="PPR" evidence="2">
    <location>
        <begin position="306"/>
        <end position="340"/>
    </location>
</feature>
<dbReference type="Pfam" id="PF13041">
    <property type="entry name" value="PPR_2"/>
    <property type="match status" value="3"/>
</dbReference>
<feature type="domain" description="DYW" evidence="4">
    <location>
        <begin position="622"/>
        <end position="714"/>
    </location>
</feature>
<feature type="repeat" description="PPR" evidence="2">
    <location>
        <begin position="205"/>
        <end position="239"/>
    </location>
</feature>
<name>A0A1D1Y2Z4_9ARAE</name>
<accession>A0A1D1Y2Z4</accession>
<sequence>VVMAGTCSPSSFKTPPHPGGTGRATAPAAPTLLTQVPDNPRTLLLRQCRNLRDLRQAHSHLIKAGLFPFHPSAVEHLLESAAITLPGGLGYALQAFLRVPRPDAAAYNVMIRGFTSGGSPRDGLSLFRRMLADAVAAPDEHTFPCVLKACSRLGCLREGEQVHAHVAKSGYASREFVQNTLIHMYASCGRIEFARRVFDGIPDKGLVAWNSIFAGHSKSGDWGAVVGLFHEMLESGVPFDDVTLISVLTACGRLGALDLGEWINGYVEANGKKGNINLVTCLVDMYAKCGQVDRARMLFDEMPYRDVVAWSAMISGYSQLNRCREALALFHEMQVANVEPNEVTMVSVLSACAILGALETGKWVHSFIKRKHLDLTVNLGTALVDFYAKCGCIDSAIDAFVEMPRRNVLSWTVLIQGLASNGRGKEALDLYSSMLDANVRPNDVTIVAVLSACSHAGLVDEGRHIFDGMNRDYGIKPTIDHYGCMVDILSRAGFIHEAYQFIKNMPIEPNVVVWRTLLASCKIHKSVEIGEESLKQIVNLEPRHSGDYILLSNIYASVGRLDDAFKVRAEMRERGIRKTPGCSLVEVNGTIHEFLAEDRAHPHLKEIYEMVDQIVEKIKLVGYVPNVEDARLDAEEYEKEASVSHHSEKLAIAFGLIKTSPGTIIRVSKNLRVCTDCHLATKMISKVYGREIVVRDRSRFHHFRDGWCSCNDYW</sequence>
<dbReference type="EMBL" id="GDJX01018938">
    <property type="protein sequence ID" value="JAT48998.1"/>
    <property type="molecule type" value="Transcribed_RNA"/>
</dbReference>
<dbReference type="GO" id="GO:0009451">
    <property type="term" value="P:RNA modification"/>
    <property type="evidence" value="ECO:0007669"/>
    <property type="project" value="InterPro"/>
</dbReference>
<dbReference type="InterPro" id="IPR002885">
    <property type="entry name" value="PPR_rpt"/>
</dbReference>
<dbReference type="FunFam" id="1.25.40.10:FF:000470">
    <property type="entry name" value="Pentatricopeptide repeat-containing protein At5g66520"/>
    <property type="match status" value="1"/>
</dbReference>
<feature type="repeat" description="PPR" evidence="2">
    <location>
        <begin position="544"/>
        <end position="578"/>
    </location>
</feature>
<evidence type="ECO:0000313" key="5">
    <source>
        <dbReference type="EMBL" id="JAT48998.1"/>
    </source>
</evidence>
<dbReference type="NCBIfam" id="TIGR00756">
    <property type="entry name" value="PPR"/>
    <property type="match status" value="7"/>
</dbReference>
<dbReference type="FunFam" id="1.25.40.10:FF:000366">
    <property type="entry name" value="Pentatricopeptide (PPR) repeat-containing protein"/>
    <property type="match status" value="1"/>
</dbReference>
<dbReference type="InterPro" id="IPR046848">
    <property type="entry name" value="E_motif"/>
</dbReference>
<dbReference type="Pfam" id="PF01535">
    <property type="entry name" value="PPR"/>
    <property type="match status" value="3"/>
</dbReference>
<feature type="region of interest" description="Disordered" evidence="3">
    <location>
        <begin position="1"/>
        <end position="27"/>
    </location>
</feature>
<dbReference type="InterPro" id="IPR032867">
    <property type="entry name" value="DYW_dom"/>
</dbReference>
<gene>
    <name evidence="5" type="primary">PCMP-H33_3</name>
    <name evidence="5" type="ORF">g.96324</name>
</gene>
<evidence type="ECO:0000256" key="2">
    <source>
        <dbReference type="PROSITE-ProRule" id="PRU00708"/>
    </source>
</evidence>
<feature type="repeat" description="PPR" evidence="2">
    <location>
        <begin position="103"/>
        <end position="137"/>
    </location>
</feature>
<reference evidence="5" key="1">
    <citation type="submission" date="2015-07" db="EMBL/GenBank/DDBJ databases">
        <title>Transcriptome Assembly of Anthurium amnicola.</title>
        <authorList>
            <person name="Suzuki J."/>
        </authorList>
    </citation>
    <scope>NUCLEOTIDE SEQUENCE</scope>
</reference>
<dbReference type="InterPro" id="IPR011990">
    <property type="entry name" value="TPR-like_helical_dom_sf"/>
</dbReference>
<dbReference type="Pfam" id="PF14432">
    <property type="entry name" value="DYW_deaminase"/>
    <property type="match status" value="1"/>
</dbReference>
<keyword evidence="1" id="KW-0677">Repeat</keyword>
<dbReference type="FunFam" id="1.25.40.10:FF:000031">
    <property type="entry name" value="Pentatricopeptide repeat-containing protein mitochondrial"/>
    <property type="match status" value="2"/>
</dbReference>
<dbReference type="Gene3D" id="1.25.40.10">
    <property type="entry name" value="Tetratricopeptide repeat domain"/>
    <property type="match status" value="5"/>
</dbReference>
<evidence type="ECO:0000259" key="4">
    <source>
        <dbReference type="Pfam" id="PF14432"/>
    </source>
</evidence>
<dbReference type="GO" id="GO:0008270">
    <property type="term" value="F:zinc ion binding"/>
    <property type="evidence" value="ECO:0007669"/>
    <property type="project" value="InterPro"/>
</dbReference>
<dbReference type="PANTHER" id="PTHR47926">
    <property type="entry name" value="PENTATRICOPEPTIDE REPEAT-CONTAINING PROTEIN"/>
    <property type="match status" value="1"/>
</dbReference>
<dbReference type="AlphaFoldDB" id="A0A1D1Y2Z4"/>
<dbReference type="PANTHER" id="PTHR47926:SF458">
    <property type="entry name" value="PENTATRICOPEPTIDE REPEAT-CONTAINING PROTEIN"/>
    <property type="match status" value="1"/>
</dbReference>
<dbReference type="InterPro" id="IPR046960">
    <property type="entry name" value="PPR_At4g14850-like_plant"/>
</dbReference>
<evidence type="ECO:0000256" key="1">
    <source>
        <dbReference type="ARBA" id="ARBA00022737"/>
    </source>
</evidence>
<evidence type="ECO:0000256" key="3">
    <source>
        <dbReference type="SAM" id="MobiDB-lite"/>
    </source>
</evidence>
<feature type="non-terminal residue" evidence="5">
    <location>
        <position position="1"/>
    </location>
</feature>